<dbReference type="InterPro" id="IPR003717">
    <property type="entry name" value="RecO"/>
</dbReference>
<gene>
    <name evidence="8" type="ORF">C5O23_07170</name>
</gene>
<accession>A0A2V1IPF9</accession>
<reference evidence="9" key="1">
    <citation type="submission" date="2018-02" db="EMBL/GenBank/DDBJ databases">
        <authorList>
            <person name="Clavel T."/>
            <person name="Strowig T."/>
        </authorList>
    </citation>
    <scope>NUCLEOTIDE SEQUENCE [LARGE SCALE GENOMIC DNA]</scope>
    <source>
        <strain evidence="9">DSM 103720</strain>
    </source>
</reference>
<dbReference type="SUPFAM" id="SSF57863">
    <property type="entry name" value="ArfGap/RecO-like zinc finger"/>
    <property type="match status" value="1"/>
</dbReference>
<evidence type="ECO:0000256" key="6">
    <source>
        <dbReference type="ARBA" id="ARBA00033409"/>
    </source>
</evidence>
<evidence type="ECO:0000256" key="2">
    <source>
        <dbReference type="ARBA" id="ARBA00021310"/>
    </source>
</evidence>
<sequence length="239" mass="27094">MNLHFIALKATKHSDSQIILTAYSRELGRVAFALPAGTGKSAARMRALTMPLSLVECASDPRPGREILPMRQVVQSIPLVELHSDPFKQMIAMFVAEVLAAVLQSGGADEGMYEFLEAAVRILDGADSRQTANFHICFLYNLGRRLGIEPDVSTYTQGSLFDMEDGTWRMTAPLHRRYLGEEASLLAWRLSRMTFANMHRFRFNRMERNAILDGILEYFSIHYVSMRRLHSLDILRSLL</sequence>
<comment type="similarity">
    <text evidence="1">Belongs to the RecO family.</text>
</comment>
<dbReference type="AlphaFoldDB" id="A0A2V1IPF9"/>
<dbReference type="InterPro" id="IPR037278">
    <property type="entry name" value="ARFGAP/RecO"/>
</dbReference>
<dbReference type="PANTHER" id="PTHR33991:SF1">
    <property type="entry name" value="DNA REPAIR PROTEIN RECO"/>
    <property type="match status" value="1"/>
</dbReference>
<protein>
    <recommendedName>
        <fullName evidence="2">DNA repair protein RecO</fullName>
    </recommendedName>
    <alternativeName>
        <fullName evidence="6">Recombination protein O</fullName>
    </alternativeName>
</protein>
<dbReference type="PANTHER" id="PTHR33991">
    <property type="entry name" value="DNA REPAIR PROTEIN RECO"/>
    <property type="match status" value="1"/>
</dbReference>
<evidence type="ECO:0000313" key="9">
    <source>
        <dbReference type="Proteomes" id="UP000244905"/>
    </source>
</evidence>
<dbReference type="Proteomes" id="UP000244905">
    <property type="component" value="Unassembled WGS sequence"/>
</dbReference>
<dbReference type="GO" id="GO:0043590">
    <property type="term" value="C:bacterial nucleoid"/>
    <property type="evidence" value="ECO:0007669"/>
    <property type="project" value="TreeGrafter"/>
</dbReference>
<dbReference type="InterPro" id="IPR042242">
    <property type="entry name" value="RecO_C"/>
</dbReference>
<evidence type="ECO:0000256" key="3">
    <source>
        <dbReference type="ARBA" id="ARBA00022763"/>
    </source>
</evidence>
<name>A0A2V1IPF9_9BACT</name>
<evidence type="ECO:0000256" key="5">
    <source>
        <dbReference type="ARBA" id="ARBA00023204"/>
    </source>
</evidence>
<keyword evidence="5" id="KW-0234">DNA repair</keyword>
<dbReference type="EMBL" id="PUEC01000014">
    <property type="protein sequence ID" value="PWB02232.1"/>
    <property type="molecule type" value="Genomic_DNA"/>
</dbReference>
<dbReference type="GO" id="GO:0006302">
    <property type="term" value="P:double-strand break repair"/>
    <property type="evidence" value="ECO:0007669"/>
    <property type="project" value="TreeGrafter"/>
</dbReference>
<evidence type="ECO:0000259" key="7">
    <source>
        <dbReference type="Pfam" id="PF11967"/>
    </source>
</evidence>
<feature type="domain" description="DNA replication/recombination mediator RecO N-terminal" evidence="7">
    <location>
        <begin position="5"/>
        <end position="68"/>
    </location>
</feature>
<evidence type="ECO:0000313" key="8">
    <source>
        <dbReference type="EMBL" id="PWB02232.1"/>
    </source>
</evidence>
<comment type="caution">
    <text evidence="8">The sequence shown here is derived from an EMBL/GenBank/DDBJ whole genome shotgun (WGS) entry which is preliminary data.</text>
</comment>
<dbReference type="GO" id="GO:0006310">
    <property type="term" value="P:DNA recombination"/>
    <property type="evidence" value="ECO:0007669"/>
    <property type="project" value="UniProtKB-KW"/>
</dbReference>
<keyword evidence="3" id="KW-0227">DNA damage</keyword>
<keyword evidence="4" id="KW-0233">DNA recombination</keyword>
<organism evidence="8 9">
    <name type="scientific">Duncaniella muris</name>
    <dbReference type="NCBI Taxonomy" id="2094150"/>
    <lineage>
        <taxon>Bacteria</taxon>
        <taxon>Pseudomonadati</taxon>
        <taxon>Bacteroidota</taxon>
        <taxon>Bacteroidia</taxon>
        <taxon>Bacteroidales</taxon>
        <taxon>Muribaculaceae</taxon>
        <taxon>Duncaniella</taxon>
    </lineage>
</organism>
<evidence type="ECO:0000256" key="4">
    <source>
        <dbReference type="ARBA" id="ARBA00023172"/>
    </source>
</evidence>
<dbReference type="InterPro" id="IPR022572">
    <property type="entry name" value="DNA_rep/recomb_RecO_N"/>
</dbReference>
<dbReference type="InterPro" id="IPR012340">
    <property type="entry name" value="NA-bd_OB-fold"/>
</dbReference>
<dbReference type="GeneID" id="82526122"/>
<proteinExistence type="inferred from homology"/>
<dbReference type="Gene3D" id="2.40.50.140">
    <property type="entry name" value="Nucleic acid-binding proteins"/>
    <property type="match status" value="1"/>
</dbReference>
<keyword evidence="9" id="KW-1185">Reference proteome</keyword>
<dbReference type="Pfam" id="PF02565">
    <property type="entry name" value="RecO_C"/>
    <property type="match status" value="1"/>
</dbReference>
<dbReference type="Gene3D" id="1.20.1440.120">
    <property type="entry name" value="Recombination protein O, C-terminal domain"/>
    <property type="match status" value="1"/>
</dbReference>
<dbReference type="Pfam" id="PF11967">
    <property type="entry name" value="RecO_N"/>
    <property type="match status" value="1"/>
</dbReference>
<evidence type="ECO:0000256" key="1">
    <source>
        <dbReference type="ARBA" id="ARBA00007452"/>
    </source>
</evidence>
<dbReference type="RefSeq" id="WP_107032265.1">
    <property type="nucleotide sequence ID" value="NZ_CAPEJN010000061.1"/>
</dbReference>